<dbReference type="RefSeq" id="WP_191155462.1">
    <property type="nucleotide sequence ID" value="NZ_JACXAI010000002.1"/>
</dbReference>
<organism evidence="2 3">
    <name type="scientific">Metabacillus arenae</name>
    <dbReference type="NCBI Taxonomy" id="2771434"/>
    <lineage>
        <taxon>Bacteria</taxon>
        <taxon>Bacillati</taxon>
        <taxon>Bacillota</taxon>
        <taxon>Bacilli</taxon>
        <taxon>Bacillales</taxon>
        <taxon>Bacillaceae</taxon>
        <taxon>Metabacillus</taxon>
    </lineage>
</organism>
<evidence type="ECO:0000313" key="2">
    <source>
        <dbReference type="EMBL" id="MBD1379128.1"/>
    </source>
</evidence>
<sequence>MGRCKLDKVLDCKDIELEELSSLTGISVYNLKQYINNDTKMSLKTAKRIAYVLDVHIEELYEKYK</sequence>
<proteinExistence type="predicted"/>
<accession>A0A926RUZ8</accession>
<dbReference type="AlphaFoldDB" id="A0A926RUZ8"/>
<dbReference type="PROSITE" id="PS50943">
    <property type="entry name" value="HTH_CROC1"/>
    <property type="match status" value="1"/>
</dbReference>
<keyword evidence="3" id="KW-1185">Reference proteome</keyword>
<dbReference type="Proteomes" id="UP000626844">
    <property type="component" value="Unassembled WGS sequence"/>
</dbReference>
<protein>
    <submittedName>
        <fullName evidence="2">Helix-turn-helix transcriptional regulator</fullName>
    </submittedName>
</protein>
<evidence type="ECO:0000259" key="1">
    <source>
        <dbReference type="PROSITE" id="PS50943"/>
    </source>
</evidence>
<dbReference type="InterPro" id="IPR010982">
    <property type="entry name" value="Lambda_DNA-bd_dom_sf"/>
</dbReference>
<name>A0A926RUZ8_9BACI</name>
<dbReference type="Gene3D" id="1.10.260.40">
    <property type="entry name" value="lambda repressor-like DNA-binding domains"/>
    <property type="match status" value="1"/>
</dbReference>
<reference evidence="2" key="1">
    <citation type="submission" date="2020-09" db="EMBL/GenBank/DDBJ databases">
        <title>A novel bacterium of genus Bacillus, isolated from South China Sea.</title>
        <authorList>
            <person name="Huang H."/>
            <person name="Mo K."/>
            <person name="Hu Y."/>
        </authorList>
    </citation>
    <scope>NUCLEOTIDE SEQUENCE</scope>
    <source>
        <strain evidence="2">IB182487</strain>
    </source>
</reference>
<gene>
    <name evidence="2" type="ORF">IC621_02695</name>
</gene>
<dbReference type="EMBL" id="JACXAI010000002">
    <property type="protein sequence ID" value="MBD1379128.1"/>
    <property type="molecule type" value="Genomic_DNA"/>
</dbReference>
<evidence type="ECO:0000313" key="3">
    <source>
        <dbReference type="Proteomes" id="UP000626844"/>
    </source>
</evidence>
<dbReference type="InterPro" id="IPR001387">
    <property type="entry name" value="Cro/C1-type_HTH"/>
</dbReference>
<dbReference type="SMART" id="SM00530">
    <property type="entry name" value="HTH_XRE"/>
    <property type="match status" value="1"/>
</dbReference>
<dbReference type="GO" id="GO:0003677">
    <property type="term" value="F:DNA binding"/>
    <property type="evidence" value="ECO:0007669"/>
    <property type="project" value="InterPro"/>
</dbReference>
<dbReference type="CDD" id="cd00093">
    <property type="entry name" value="HTH_XRE"/>
    <property type="match status" value="1"/>
</dbReference>
<dbReference type="SUPFAM" id="SSF47413">
    <property type="entry name" value="lambda repressor-like DNA-binding domains"/>
    <property type="match status" value="1"/>
</dbReference>
<dbReference type="Pfam" id="PF13443">
    <property type="entry name" value="HTH_26"/>
    <property type="match status" value="1"/>
</dbReference>
<comment type="caution">
    <text evidence="2">The sequence shown here is derived from an EMBL/GenBank/DDBJ whole genome shotgun (WGS) entry which is preliminary data.</text>
</comment>
<feature type="domain" description="HTH cro/C1-type" evidence="1">
    <location>
        <begin position="17"/>
        <end position="60"/>
    </location>
</feature>